<name>A0A375J7X0_9BURK</name>
<dbReference type="AlphaFoldDB" id="A0A375J7X0"/>
<protein>
    <submittedName>
        <fullName evidence="2">Uncharacterized protein</fullName>
    </submittedName>
</protein>
<feature type="region of interest" description="Disordered" evidence="1">
    <location>
        <begin position="36"/>
        <end position="55"/>
    </location>
</feature>
<dbReference type="Proteomes" id="UP000256805">
    <property type="component" value="Unassembled WGS sequence"/>
</dbReference>
<proteinExistence type="predicted"/>
<evidence type="ECO:0000313" key="3">
    <source>
        <dbReference type="Proteomes" id="UP000256805"/>
    </source>
</evidence>
<accession>A0A375J7X0</accession>
<reference evidence="2 3" key="1">
    <citation type="submission" date="2018-01" db="EMBL/GenBank/DDBJ databases">
        <authorList>
            <person name="Gaut B.S."/>
            <person name="Morton B.R."/>
            <person name="Clegg M.T."/>
            <person name="Duvall M.R."/>
        </authorList>
    </citation>
    <scope>NUCLEOTIDE SEQUENCE [LARGE SCALE GENOMIC DNA]</scope>
    <source>
        <strain evidence="2">Cupriavidus taiwanensis cmp 52</strain>
    </source>
</reference>
<organism evidence="2 3">
    <name type="scientific">Cupriavidus taiwanensis</name>
    <dbReference type="NCBI Taxonomy" id="164546"/>
    <lineage>
        <taxon>Bacteria</taxon>
        <taxon>Pseudomonadati</taxon>
        <taxon>Pseudomonadota</taxon>
        <taxon>Betaproteobacteria</taxon>
        <taxon>Burkholderiales</taxon>
        <taxon>Burkholderiaceae</taxon>
        <taxon>Cupriavidus</taxon>
    </lineage>
</organism>
<evidence type="ECO:0000313" key="2">
    <source>
        <dbReference type="EMBL" id="SPS01187.1"/>
    </source>
</evidence>
<gene>
    <name evidence="2" type="ORF">CBM2634_B190021</name>
</gene>
<evidence type="ECO:0000256" key="1">
    <source>
        <dbReference type="SAM" id="MobiDB-lite"/>
    </source>
</evidence>
<sequence length="55" mass="6115">MRFEGYPEAFSQAYVARRCVDWLAFFAAGHDGWTGKAGRSLNHDNARRHGAGACK</sequence>
<dbReference type="EMBL" id="OVTA01000042">
    <property type="protein sequence ID" value="SPS01187.1"/>
    <property type="molecule type" value="Genomic_DNA"/>
</dbReference>